<evidence type="ECO:0008006" key="3">
    <source>
        <dbReference type="Google" id="ProtNLM"/>
    </source>
</evidence>
<proteinExistence type="predicted"/>
<comment type="caution">
    <text evidence="1">The sequence shown here is derived from an EMBL/GenBank/DDBJ whole genome shotgun (WGS) entry which is preliminary data.</text>
</comment>
<dbReference type="Proteomes" id="UP001595699">
    <property type="component" value="Unassembled WGS sequence"/>
</dbReference>
<organism evidence="1 2">
    <name type="scientific">Tenggerimyces flavus</name>
    <dbReference type="NCBI Taxonomy" id="1708749"/>
    <lineage>
        <taxon>Bacteria</taxon>
        <taxon>Bacillati</taxon>
        <taxon>Actinomycetota</taxon>
        <taxon>Actinomycetes</taxon>
        <taxon>Propionibacteriales</taxon>
        <taxon>Nocardioidaceae</taxon>
        <taxon>Tenggerimyces</taxon>
    </lineage>
</organism>
<evidence type="ECO:0000313" key="2">
    <source>
        <dbReference type="Proteomes" id="UP001595699"/>
    </source>
</evidence>
<name>A0ABV7YDE8_9ACTN</name>
<sequence length="252" mass="27552">MSDRSGLVAAALADPRLAGPLDQGDWYLVGSRTFGAGDELSDWDTVLLTARDGVDVPSEDVLDEIFAIRRPVVDRKPDLDLHVAWRRVGAVDLTALGPADRTEREAALTEWAFELAHAIPLRVTNGVGEVYRAQVAERFERDRPELTATAYRAFRTSRNAAVACLPRDDPAAQALTAAACAGYAARFWLLANGHAHPYDKWLLHALRRHPDAALVVAAITAALDGGSSPAQRFDALWELWRLVDLVAPDLRT</sequence>
<dbReference type="RefSeq" id="WP_205114244.1">
    <property type="nucleotide sequence ID" value="NZ_JAFBCM010000001.1"/>
</dbReference>
<evidence type="ECO:0000313" key="1">
    <source>
        <dbReference type="EMBL" id="MFC3761655.1"/>
    </source>
</evidence>
<dbReference type="EMBL" id="JBHRZH010000009">
    <property type="protein sequence ID" value="MFC3761655.1"/>
    <property type="molecule type" value="Genomic_DNA"/>
</dbReference>
<protein>
    <recommendedName>
        <fullName evidence="3">Nucleotidyltransferase</fullName>
    </recommendedName>
</protein>
<accession>A0ABV7YDE8</accession>
<reference evidence="2" key="1">
    <citation type="journal article" date="2019" name="Int. J. Syst. Evol. Microbiol.">
        <title>The Global Catalogue of Microorganisms (GCM) 10K type strain sequencing project: providing services to taxonomists for standard genome sequencing and annotation.</title>
        <authorList>
            <consortium name="The Broad Institute Genomics Platform"/>
            <consortium name="The Broad Institute Genome Sequencing Center for Infectious Disease"/>
            <person name="Wu L."/>
            <person name="Ma J."/>
        </authorList>
    </citation>
    <scope>NUCLEOTIDE SEQUENCE [LARGE SCALE GENOMIC DNA]</scope>
    <source>
        <strain evidence="2">CGMCC 4.7241</strain>
    </source>
</reference>
<gene>
    <name evidence="1" type="ORF">ACFOUW_12480</name>
</gene>
<keyword evidence="2" id="KW-1185">Reference proteome</keyword>